<feature type="transmembrane region" description="Helical" evidence="1">
    <location>
        <begin position="66"/>
        <end position="90"/>
    </location>
</feature>
<protein>
    <recommendedName>
        <fullName evidence="4">PhnA-like protein</fullName>
    </recommendedName>
</protein>
<feature type="transmembrane region" description="Helical" evidence="1">
    <location>
        <begin position="110"/>
        <end position="129"/>
    </location>
</feature>
<evidence type="ECO:0000313" key="3">
    <source>
        <dbReference type="Proteomes" id="UP001596053"/>
    </source>
</evidence>
<reference evidence="3" key="1">
    <citation type="journal article" date="2019" name="Int. J. Syst. Evol. Microbiol.">
        <title>The Global Catalogue of Microorganisms (GCM) 10K type strain sequencing project: providing services to taxonomists for standard genome sequencing and annotation.</title>
        <authorList>
            <consortium name="The Broad Institute Genomics Platform"/>
            <consortium name="The Broad Institute Genome Sequencing Center for Infectious Disease"/>
            <person name="Wu L."/>
            <person name="Ma J."/>
        </authorList>
    </citation>
    <scope>NUCLEOTIDE SEQUENCE [LARGE SCALE GENOMIC DNA]</scope>
    <source>
        <strain evidence="3">NCAIM B.01391</strain>
    </source>
</reference>
<evidence type="ECO:0000313" key="2">
    <source>
        <dbReference type="EMBL" id="MFC5418168.1"/>
    </source>
</evidence>
<organism evidence="2 3">
    <name type="scientific">Bosea eneae</name>
    <dbReference type="NCBI Taxonomy" id="151454"/>
    <lineage>
        <taxon>Bacteria</taxon>
        <taxon>Pseudomonadati</taxon>
        <taxon>Pseudomonadota</taxon>
        <taxon>Alphaproteobacteria</taxon>
        <taxon>Hyphomicrobiales</taxon>
        <taxon>Boseaceae</taxon>
        <taxon>Bosea</taxon>
    </lineage>
</organism>
<feature type="transmembrane region" description="Helical" evidence="1">
    <location>
        <begin position="27"/>
        <end position="54"/>
    </location>
</feature>
<dbReference type="Proteomes" id="UP001596053">
    <property type="component" value="Unassembled WGS sequence"/>
</dbReference>
<comment type="caution">
    <text evidence="2">The sequence shown here is derived from an EMBL/GenBank/DDBJ whole genome shotgun (WGS) entry which is preliminary data.</text>
</comment>
<dbReference type="EMBL" id="JBHSLW010000004">
    <property type="protein sequence ID" value="MFC5418168.1"/>
    <property type="molecule type" value="Genomic_DNA"/>
</dbReference>
<keyword evidence="3" id="KW-1185">Reference proteome</keyword>
<dbReference type="RefSeq" id="WP_377795223.1">
    <property type="nucleotide sequence ID" value="NZ_JBHSLW010000004.1"/>
</dbReference>
<proteinExistence type="predicted"/>
<evidence type="ECO:0008006" key="4">
    <source>
        <dbReference type="Google" id="ProtNLM"/>
    </source>
</evidence>
<name>A0ABW0IIV8_9HYPH</name>
<evidence type="ECO:0000256" key="1">
    <source>
        <dbReference type="SAM" id="Phobius"/>
    </source>
</evidence>
<feature type="transmembrane region" description="Helical" evidence="1">
    <location>
        <begin position="249"/>
        <end position="272"/>
    </location>
</feature>
<keyword evidence="1" id="KW-0812">Transmembrane</keyword>
<keyword evidence="1" id="KW-0472">Membrane</keyword>
<keyword evidence="1" id="KW-1133">Transmembrane helix</keyword>
<sequence length="292" mass="29853">MASETDVVVVAPTQSASPSGSYLEWSAIFGGAALAAAITTLFTTFGSAIGLSLVSFEPSRSTGITALAIAGALWALWVSVTASAAGGYLAGRMRRPAADASLHERHVRDGSHGLVVWAVGALLIAGLAASSVAGLARTAASGAAAATTAAGAALSQQPDPLATAADMLTRSTGTEPVSQAEREEASRILVRSLASGQLDQADRSYIASRMAARMNIAQPEAEKRIDDAFSRLNQAKETAKQAAERARKIGVLSAFLTAAALLVGAAAAWMAAQLGGKHRDEELDLTALWGPR</sequence>
<gene>
    <name evidence="2" type="ORF">ACFPOB_01185</name>
</gene>
<accession>A0ABW0IIV8</accession>